<evidence type="ECO:0000313" key="2">
    <source>
        <dbReference type="EMBL" id="PDH40302.1"/>
    </source>
</evidence>
<protein>
    <recommendedName>
        <fullName evidence="4">Nitroreductase family deazaflavin-dependent oxidoreductase</fullName>
    </recommendedName>
</protein>
<dbReference type="Proteomes" id="UP000219327">
    <property type="component" value="Unassembled WGS sequence"/>
</dbReference>
<evidence type="ECO:0000313" key="3">
    <source>
        <dbReference type="Proteomes" id="UP000219327"/>
    </source>
</evidence>
<name>A0A2A5WUY0_9GAMM</name>
<keyword evidence="1" id="KW-1133">Transmembrane helix</keyword>
<dbReference type="AlphaFoldDB" id="A0A2A5WUY0"/>
<dbReference type="EMBL" id="NTKD01000013">
    <property type="protein sequence ID" value="PDH40302.1"/>
    <property type="molecule type" value="Genomic_DNA"/>
</dbReference>
<organism evidence="2 3">
    <name type="scientific">OM182 bacterium MED-G24</name>
    <dbReference type="NCBI Taxonomy" id="1986255"/>
    <lineage>
        <taxon>Bacteria</taxon>
        <taxon>Pseudomonadati</taxon>
        <taxon>Pseudomonadota</taxon>
        <taxon>Gammaproteobacteria</taxon>
        <taxon>OMG group</taxon>
        <taxon>OM182 clade</taxon>
    </lineage>
</organism>
<proteinExistence type="predicted"/>
<dbReference type="InterPro" id="IPR004378">
    <property type="entry name" value="F420H2_quin_Rdtase"/>
</dbReference>
<keyword evidence="1" id="KW-0472">Membrane</keyword>
<sequence>MRLPESFIRLMNPIIYLVLATPLRFFFVRTLLALRVLGRATGRSITTPLRFEKSGDAVRCFTSVDTFWWRNVKAAKEVQLLIRGQWYRASAQVTSDDPDVLRPALEHMLRIYPQDAAYQNIRMIAGKPHPDDLQAAARRAVLVDFTLLSA</sequence>
<comment type="caution">
    <text evidence="2">The sequence shown here is derived from an EMBL/GenBank/DDBJ whole genome shotgun (WGS) entry which is preliminary data.</text>
</comment>
<reference evidence="2 3" key="1">
    <citation type="submission" date="2017-08" db="EMBL/GenBank/DDBJ databases">
        <title>Fine stratification of microbial communities through a metagenomic profile of the photic zone.</title>
        <authorList>
            <person name="Haro-Moreno J.M."/>
            <person name="Lopez-Perez M."/>
            <person name="De La Torre J."/>
            <person name="Picazo A."/>
            <person name="Camacho A."/>
            <person name="Rodriguez-Valera F."/>
        </authorList>
    </citation>
    <scope>NUCLEOTIDE SEQUENCE [LARGE SCALE GENOMIC DNA]</scope>
    <source>
        <strain evidence="2">MED-G24</strain>
    </source>
</reference>
<dbReference type="InterPro" id="IPR012349">
    <property type="entry name" value="Split_barrel_FMN-bd"/>
</dbReference>
<gene>
    <name evidence="2" type="ORF">CNE99_03815</name>
</gene>
<feature type="transmembrane region" description="Helical" evidence="1">
    <location>
        <begin position="14"/>
        <end position="34"/>
    </location>
</feature>
<evidence type="ECO:0008006" key="4">
    <source>
        <dbReference type="Google" id="ProtNLM"/>
    </source>
</evidence>
<evidence type="ECO:0000256" key="1">
    <source>
        <dbReference type="SAM" id="Phobius"/>
    </source>
</evidence>
<dbReference type="Pfam" id="PF04075">
    <property type="entry name" value="F420H2_quin_red"/>
    <property type="match status" value="1"/>
</dbReference>
<keyword evidence="1" id="KW-0812">Transmembrane</keyword>
<dbReference type="GO" id="GO:0016491">
    <property type="term" value="F:oxidoreductase activity"/>
    <property type="evidence" value="ECO:0007669"/>
    <property type="project" value="InterPro"/>
</dbReference>
<accession>A0A2A5WUY0</accession>
<dbReference type="Gene3D" id="2.30.110.10">
    <property type="entry name" value="Electron Transport, Fmn-binding Protein, Chain A"/>
    <property type="match status" value="1"/>
</dbReference>